<keyword evidence="2" id="KW-1133">Transmembrane helix</keyword>
<proteinExistence type="predicted"/>
<evidence type="ECO:0000256" key="1">
    <source>
        <dbReference type="SAM" id="MobiDB-lite"/>
    </source>
</evidence>
<feature type="compositionally biased region" description="Acidic residues" evidence="1">
    <location>
        <begin position="157"/>
        <end position="167"/>
    </location>
</feature>
<evidence type="ECO:0000313" key="4">
    <source>
        <dbReference type="Proteomes" id="UP000018291"/>
    </source>
</evidence>
<sequence length="479" mass="48147">MGLLSGLRDRGLSGARRGLDRAMPDRGASEPDPPVIEGGKGGAPTASASENDENDESGRSLRWRLLVFAAVTLALLLPGSLAIGVVGNDEGTGALPEGWERAERIVTTTSADGRPGSLRDAVDSATRSGTDTVIVLKPTTYRLTKGCRRTDARPGEGSDENDNEGGDLDLSTVGGGIRIEGNGATVVQECPGQRVLHVTGDDRVDLSKVTLAGGQATAPLGQGSGGALLSEGSSEITISDSMLTSNSAEDTGGAVTLSGPPAQLNLIRSVVSGNSAGSAGGGVWVLGDLHATNSTITNNLAMTNGGAVATNATLVFSTIVDNSTTSPSGGRQLGAVNLDSFAGYVAGGAGAPNSCSVERATSHGYNVGDDPSCGFGSGVGDLSDGPRDGVGLLGYYQGDLQERPPVPARPPVPNGVLVDRVPPPTCLAHVKTDGQGRSRSGDRGCDVGSVELPVGLDVPMTATPARVAAAVSGRATYTG</sequence>
<dbReference type="EMBL" id="CANL01000012">
    <property type="protein sequence ID" value="CCM63269.1"/>
    <property type="molecule type" value="Genomic_DNA"/>
</dbReference>
<comment type="caution">
    <text evidence="3">The sequence shown here is derived from an EMBL/GenBank/DDBJ whole genome shotgun (WGS) entry which is preliminary data.</text>
</comment>
<feature type="region of interest" description="Disordered" evidence="1">
    <location>
        <begin position="145"/>
        <end position="168"/>
    </location>
</feature>
<keyword evidence="4" id="KW-1185">Reference proteome</keyword>
<evidence type="ECO:0000256" key="2">
    <source>
        <dbReference type="SAM" id="Phobius"/>
    </source>
</evidence>
<dbReference type="HOGENOM" id="CLU_569486_0_0_11"/>
<organism evidence="3 4">
    <name type="scientific">Candidatus Neomicrothrix parvicella RN1</name>
    <dbReference type="NCBI Taxonomy" id="1229780"/>
    <lineage>
        <taxon>Bacteria</taxon>
        <taxon>Bacillati</taxon>
        <taxon>Actinomycetota</taxon>
        <taxon>Acidimicrobiia</taxon>
        <taxon>Acidimicrobiales</taxon>
        <taxon>Microthrixaceae</taxon>
        <taxon>Candidatus Neomicrothrix</taxon>
    </lineage>
</organism>
<protein>
    <recommendedName>
        <fullName evidence="5">Right handed beta helix domain-containing protein</fullName>
    </recommendedName>
</protein>
<keyword evidence="2" id="KW-0472">Membrane</keyword>
<dbReference type="InterPro" id="IPR011050">
    <property type="entry name" value="Pectin_lyase_fold/virulence"/>
</dbReference>
<dbReference type="STRING" id="1229780.BN381_20093"/>
<evidence type="ECO:0008006" key="5">
    <source>
        <dbReference type="Google" id="ProtNLM"/>
    </source>
</evidence>
<dbReference type="Proteomes" id="UP000018291">
    <property type="component" value="Unassembled WGS sequence"/>
</dbReference>
<evidence type="ECO:0000313" key="3">
    <source>
        <dbReference type="EMBL" id="CCM63269.1"/>
    </source>
</evidence>
<feature type="transmembrane region" description="Helical" evidence="2">
    <location>
        <begin position="65"/>
        <end position="86"/>
    </location>
</feature>
<keyword evidence="2" id="KW-0812">Transmembrane</keyword>
<feature type="region of interest" description="Disordered" evidence="1">
    <location>
        <begin position="1"/>
        <end position="56"/>
    </location>
</feature>
<dbReference type="AlphaFoldDB" id="R4YXS8"/>
<name>R4YXS8_9ACTN</name>
<feature type="compositionally biased region" description="Basic and acidic residues" evidence="1">
    <location>
        <begin position="7"/>
        <end position="29"/>
    </location>
</feature>
<dbReference type="RefSeq" id="WP_012225611.1">
    <property type="nucleotide sequence ID" value="NZ_HG422565.1"/>
</dbReference>
<gene>
    <name evidence="3" type="ORF">BN381_20093</name>
</gene>
<dbReference type="SUPFAM" id="SSF51126">
    <property type="entry name" value="Pectin lyase-like"/>
    <property type="match status" value="1"/>
</dbReference>
<accession>R4YXS8</accession>
<reference evidence="3 4" key="1">
    <citation type="journal article" date="2013" name="ISME J.">
        <title>Metabolic model for the filamentous 'Candidatus Microthrix parvicella' based on genomic and metagenomic analyses.</title>
        <authorList>
            <person name="Jon McIlroy S."/>
            <person name="Kristiansen R."/>
            <person name="Albertsen M."/>
            <person name="Michael Karst S."/>
            <person name="Rossetti S."/>
            <person name="Lund Nielsen J."/>
            <person name="Tandoi V."/>
            <person name="James Seviour R."/>
            <person name="Nielsen P.H."/>
        </authorList>
    </citation>
    <scope>NUCLEOTIDE SEQUENCE [LARGE SCALE GENOMIC DNA]</scope>
    <source>
        <strain evidence="3 4">RN1</strain>
    </source>
</reference>